<dbReference type="Gene3D" id="3.40.50.300">
    <property type="entry name" value="P-loop containing nucleotide triphosphate hydrolases"/>
    <property type="match status" value="1"/>
</dbReference>
<name>A0A4C1ZH95_EUMVA</name>
<evidence type="ECO:0008006" key="3">
    <source>
        <dbReference type="Google" id="ProtNLM"/>
    </source>
</evidence>
<proteinExistence type="predicted"/>
<organism evidence="1 2">
    <name type="scientific">Eumeta variegata</name>
    <name type="common">Bagworm moth</name>
    <name type="synonym">Eumeta japonica</name>
    <dbReference type="NCBI Taxonomy" id="151549"/>
    <lineage>
        <taxon>Eukaryota</taxon>
        <taxon>Metazoa</taxon>
        <taxon>Ecdysozoa</taxon>
        <taxon>Arthropoda</taxon>
        <taxon>Hexapoda</taxon>
        <taxon>Insecta</taxon>
        <taxon>Pterygota</taxon>
        <taxon>Neoptera</taxon>
        <taxon>Endopterygota</taxon>
        <taxon>Lepidoptera</taxon>
        <taxon>Glossata</taxon>
        <taxon>Ditrysia</taxon>
        <taxon>Tineoidea</taxon>
        <taxon>Psychidae</taxon>
        <taxon>Oiketicinae</taxon>
        <taxon>Eumeta</taxon>
    </lineage>
</organism>
<dbReference type="PANTHER" id="PTHR47642">
    <property type="entry name" value="ATP-DEPENDENT DNA HELICASE"/>
    <property type="match status" value="1"/>
</dbReference>
<dbReference type="Proteomes" id="UP000299102">
    <property type="component" value="Unassembled WGS sequence"/>
</dbReference>
<protein>
    <recommendedName>
        <fullName evidence="3">DNA helicase</fullName>
    </recommendedName>
</protein>
<dbReference type="CDD" id="cd18809">
    <property type="entry name" value="SF1_C_RecD"/>
    <property type="match status" value="1"/>
</dbReference>
<comment type="caution">
    <text evidence="1">The sequence shown here is derived from an EMBL/GenBank/DDBJ whole genome shotgun (WGS) entry which is preliminary data.</text>
</comment>
<reference evidence="1 2" key="1">
    <citation type="journal article" date="2019" name="Commun. Biol.">
        <title>The bagworm genome reveals a unique fibroin gene that provides high tensile strength.</title>
        <authorList>
            <person name="Kono N."/>
            <person name="Nakamura H."/>
            <person name="Ohtoshi R."/>
            <person name="Tomita M."/>
            <person name="Numata K."/>
            <person name="Arakawa K."/>
        </authorList>
    </citation>
    <scope>NUCLEOTIDE SEQUENCE [LARGE SCALE GENOMIC DNA]</scope>
</reference>
<dbReference type="SUPFAM" id="SSF52540">
    <property type="entry name" value="P-loop containing nucleoside triphosphate hydrolases"/>
    <property type="match status" value="1"/>
</dbReference>
<sequence>MNEYPEFDVVEITRKIGVNMLNSAEITSQEAAWYLLREPMSKCSTVVTSIPTMWPCDRQRIRKTQKELDAIGVGEDSTNIWKENWFDKYERRHEDLENITLAQFVANYTVKADDGLANGAVGKLVHLEFNDEGDVNVVWLDFPDSQKIGQKIKKKVAGHVASHQISTIAVPIGRRSATIPHNNNKTINVKRSHLPLVCACETTIHKSQGSTYAEIVYEYDKTHQLSLVYVALTRVTGLQGWYITTKDNDKTFYHGRRASTAINSLQEEFRRLSLNRLQTTTNDLLDFINQRRGLAMYTFNCQSLRAHPIDLIDPIMQKSNVLLLNETWLANEESISIPNFNCIIQYKRSNVRAGGVAIYQNMHDTINIITQTLI</sequence>
<keyword evidence="2" id="KW-1185">Reference proteome</keyword>
<evidence type="ECO:0000313" key="1">
    <source>
        <dbReference type="EMBL" id="GBP85987.1"/>
    </source>
</evidence>
<dbReference type="InterPro" id="IPR051055">
    <property type="entry name" value="PIF1_helicase"/>
</dbReference>
<evidence type="ECO:0000313" key="2">
    <source>
        <dbReference type="Proteomes" id="UP000299102"/>
    </source>
</evidence>
<dbReference type="InterPro" id="IPR027417">
    <property type="entry name" value="P-loop_NTPase"/>
</dbReference>
<dbReference type="EMBL" id="BGZK01001773">
    <property type="protein sequence ID" value="GBP85987.1"/>
    <property type="molecule type" value="Genomic_DNA"/>
</dbReference>
<dbReference type="AlphaFoldDB" id="A0A4C1ZH95"/>
<dbReference type="OrthoDB" id="6141723at2759"/>
<gene>
    <name evidence="1" type="ORF">EVAR_57463_1</name>
</gene>
<accession>A0A4C1ZH95</accession>